<dbReference type="Pfam" id="PF18998">
    <property type="entry name" value="Flg_new_2"/>
    <property type="match status" value="6"/>
</dbReference>
<dbReference type="Gene3D" id="2.60.40.10">
    <property type="entry name" value="Immunoglobulins"/>
    <property type="match status" value="2"/>
</dbReference>
<dbReference type="InterPro" id="IPR050991">
    <property type="entry name" value="ECM_Regulatory_Proteins"/>
</dbReference>
<dbReference type="Gene3D" id="2.160.20.10">
    <property type="entry name" value="Single-stranded right-handed beta-helix, Pectin lyase-like"/>
    <property type="match status" value="1"/>
</dbReference>
<dbReference type="SUPFAM" id="SSF49265">
    <property type="entry name" value="Fibronectin type III"/>
    <property type="match status" value="1"/>
</dbReference>
<feature type="chain" id="PRO_5046102372" description="Fibronectin type-III domain-containing protein" evidence="3">
    <location>
        <begin position="23"/>
        <end position="1401"/>
    </location>
</feature>
<evidence type="ECO:0000256" key="2">
    <source>
        <dbReference type="ARBA" id="ARBA00022737"/>
    </source>
</evidence>
<dbReference type="SUPFAM" id="SSF63825">
    <property type="entry name" value="YWTD domain"/>
    <property type="match status" value="1"/>
</dbReference>
<dbReference type="PANTHER" id="PTHR46708">
    <property type="entry name" value="TENASCIN"/>
    <property type="match status" value="1"/>
</dbReference>
<keyword evidence="6" id="KW-1185">Reference proteome</keyword>
<dbReference type="InterPro" id="IPR044060">
    <property type="entry name" value="Bacterial_rp_domain"/>
</dbReference>
<gene>
    <name evidence="5" type="ORF">T190607A01A_50218</name>
</gene>
<dbReference type="InterPro" id="IPR013783">
    <property type="entry name" value="Ig-like_fold"/>
</dbReference>
<evidence type="ECO:0000259" key="4">
    <source>
        <dbReference type="PROSITE" id="PS50853"/>
    </source>
</evidence>
<dbReference type="InterPro" id="IPR059226">
    <property type="entry name" value="Choice_anch_Q_dom"/>
</dbReference>
<comment type="caution">
    <text evidence="5">The sequence shown here is derived from an EMBL/GenBank/DDBJ whole genome shotgun (WGS) entry which is preliminary data.</text>
</comment>
<feature type="signal peptide" evidence="3">
    <location>
        <begin position="1"/>
        <end position="22"/>
    </location>
</feature>
<evidence type="ECO:0000313" key="6">
    <source>
        <dbReference type="Proteomes" id="UP001497416"/>
    </source>
</evidence>
<dbReference type="Proteomes" id="UP001497416">
    <property type="component" value="Unassembled WGS sequence"/>
</dbReference>
<protein>
    <recommendedName>
        <fullName evidence="4">Fibronectin type-III domain-containing protein</fullName>
    </recommendedName>
</protein>
<reference evidence="5 6" key="1">
    <citation type="submission" date="2024-05" db="EMBL/GenBank/DDBJ databases">
        <authorList>
            <person name="Duchaud E."/>
        </authorList>
    </citation>
    <scope>NUCLEOTIDE SEQUENCE [LARGE SCALE GENOMIC DNA]</scope>
    <source>
        <strain evidence="5">Ena-SAMPLE-TAB-13-05-2024-13:56:06:370-140302</strain>
    </source>
</reference>
<sequence length="1401" mass="148018">MNVMVKKLLLVVVMLLCAGLSAQTRVYSGFPAGKGIAVINDKAYTMVGSELKSVSLTQSNPTEQVVSSGYNNSPFNNIAFQGTMIYREGNSCIIPGGGVSKFAYAYPSGSRSITAINGLSANALFVYNGSLYFLSKRGSFSDIEIKRYTGGTNTTVVATLPTDWNSVYDAIVVGDYLYYTSYFEGRIYRVDLSASSPSAQVFKSGLSDPWGIRHAQGYLYFIDAGLNGGIRRISVNGGSVQNVGGTIPYGRTLDIIDQDIYVLSPASVANGGGVYKYTDPNIVPVCKAPTAPQVSFVDETTADVSWTAPTNSVDSYELAYVETGQPIGNGTTIQNISGTTVQINNFVPGTSYDIYIKTNCTGALTATSDNVKVVYVAKSCNKPNNVRGVLTGVTTADITWDPVAEFVDSYELTYVDAGQPISSGTTIQNISGTTASLTGLVNDQEYDVYVRTNCDNRFSGPSEYQKITYGQTTRVYVSQFATGSNTGGSWTNAYTSLETALANNLNGKTEVWIARGTYTPSSNNRNTRFEFNVDGLLIYGGFAGNETNLNQRDYLSNKTILSGDLLRNDDANVTFNNATRSDNSLRVINVAGNNIVIDGITISGGYADATSGDGRFGAGLSLSPNISNFTIKNTTVKDNVAYWAAGLNLSADRSGTVNISVDACVFDNNLSSNSATAMYVIPREGTNTTNFKLTNSLFKNNRTADDGSRKAKGGMVWVRAYYTGTVISANIINNTFVNNLNEGTDANSDFATVAVSRRTGSYGNGYIANNIFWGNKNNNGNVALALGKGGGTNITNNFAAFNSIDEDNFSNVSTKSNTSNSDPLFTDAANEDFTIQTTSSAKDSGDNNRIPSGISTDLYGNQRIFNATVDMGAYEFGPAAPVIKKALNVTATNGSVAISPSSADGLYVDGTSVVLTATPDAGYQFNGWSGDATGTTNPLTINMDADKTITAVFIKVQRTLTINATNGSVSANPNPTGGTYDDGTSVVLTATPASGYQFDGWSGDATGTTNPLTITMDADKTVTAIFSPIQRTLTLNATNGSVSTNPNPVGGTYDDGTSVVLTATPASGYQFDGWSGDATGTTNPLTITMDADKTVTATFSQIQRTLTINVTGNGSVTPASGTTYNDGDMATLTATPDAGWEFVGWSNDASGSTNPLTITMDADKVVTATFARIQRTLTINITGNGTVTPPNGSIYNDGTVATVTATPAAGYQFDGWSGDATGTTNPLTITMDADKTVTAIFSPIQRTLTINATNGSVSTNPNPTGGTYDNGTSVQLTATPDAGYQFDGWSGDATGTTNPLTITMDADKTVTAMFSAVTASVVDEEFNKGVKVYPIPASSVLTVDVLNNYEIKRIVIYSILGKKIIETKELKIDVSDLVNGIYILKVTDSEGRVASRRIIKK</sequence>
<dbReference type="SUPFAM" id="SSF51126">
    <property type="entry name" value="Pectin lyase-like"/>
    <property type="match status" value="1"/>
</dbReference>
<dbReference type="CDD" id="cd00063">
    <property type="entry name" value="FN3"/>
    <property type="match status" value="2"/>
</dbReference>
<dbReference type="NCBIfam" id="TIGR04183">
    <property type="entry name" value="Por_Secre_tail"/>
    <property type="match status" value="1"/>
</dbReference>
<dbReference type="Pfam" id="PF18962">
    <property type="entry name" value="Por_Secre_tail"/>
    <property type="match status" value="1"/>
</dbReference>
<dbReference type="Pfam" id="PF00041">
    <property type="entry name" value="fn3"/>
    <property type="match status" value="2"/>
</dbReference>
<keyword evidence="1 3" id="KW-0732">Signal</keyword>
<organism evidence="5 6">
    <name type="scientific">Tenacibaculum platacis</name>
    <dbReference type="NCBI Taxonomy" id="3137852"/>
    <lineage>
        <taxon>Bacteria</taxon>
        <taxon>Pseudomonadati</taxon>
        <taxon>Bacteroidota</taxon>
        <taxon>Flavobacteriia</taxon>
        <taxon>Flavobacteriales</taxon>
        <taxon>Flavobacteriaceae</taxon>
        <taxon>Tenacibaculum</taxon>
    </lineage>
</organism>
<evidence type="ECO:0000256" key="3">
    <source>
        <dbReference type="SAM" id="SignalP"/>
    </source>
</evidence>
<dbReference type="Gene3D" id="2.120.10.30">
    <property type="entry name" value="TolB, C-terminal domain"/>
    <property type="match status" value="1"/>
</dbReference>
<dbReference type="SMART" id="SM00060">
    <property type="entry name" value="FN3"/>
    <property type="match status" value="2"/>
</dbReference>
<dbReference type="InterPro" id="IPR011050">
    <property type="entry name" value="Pectin_lyase_fold/virulence"/>
</dbReference>
<dbReference type="InterPro" id="IPR003961">
    <property type="entry name" value="FN3_dom"/>
</dbReference>
<dbReference type="InterPro" id="IPR012334">
    <property type="entry name" value="Pectin_lyas_fold"/>
</dbReference>
<dbReference type="InterPro" id="IPR011042">
    <property type="entry name" value="6-blade_b-propeller_TolB-like"/>
</dbReference>
<dbReference type="PROSITE" id="PS50853">
    <property type="entry name" value="FN3"/>
    <property type="match status" value="2"/>
</dbReference>
<evidence type="ECO:0000256" key="1">
    <source>
        <dbReference type="ARBA" id="ARBA00022729"/>
    </source>
</evidence>
<feature type="domain" description="Fibronectin type-III" evidence="4">
    <location>
        <begin position="288"/>
        <end position="379"/>
    </location>
</feature>
<feature type="domain" description="Fibronectin type-III" evidence="4">
    <location>
        <begin position="382"/>
        <end position="472"/>
    </location>
</feature>
<accession>A0ABM9P5Y2</accession>
<dbReference type="InterPro" id="IPR013378">
    <property type="entry name" value="InlB-like_B-rpt"/>
</dbReference>
<keyword evidence="2" id="KW-0677">Repeat</keyword>
<dbReference type="NCBIfam" id="TIGR02543">
    <property type="entry name" value="List_Bact_rpt"/>
    <property type="match status" value="5"/>
</dbReference>
<proteinExistence type="predicted"/>
<dbReference type="NCBIfam" id="NF041518">
    <property type="entry name" value="choice_anch_Q"/>
    <property type="match status" value="1"/>
</dbReference>
<dbReference type="InterPro" id="IPR036116">
    <property type="entry name" value="FN3_sf"/>
</dbReference>
<dbReference type="EMBL" id="CAXIXY010000007">
    <property type="protein sequence ID" value="CAL2093509.1"/>
    <property type="molecule type" value="Genomic_DNA"/>
</dbReference>
<dbReference type="PANTHER" id="PTHR46708:SF2">
    <property type="entry name" value="FIBRONECTIN TYPE-III DOMAIN-CONTAINING PROTEIN"/>
    <property type="match status" value="1"/>
</dbReference>
<dbReference type="InterPro" id="IPR026444">
    <property type="entry name" value="Secre_tail"/>
</dbReference>
<evidence type="ECO:0000313" key="5">
    <source>
        <dbReference type="EMBL" id="CAL2093509.1"/>
    </source>
</evidence>
<name>A0ABM9P5Y2_9FLAO</name>